<dbReference type="OrthoDB" id="425619at2759"/>
<dbReference type="EMBL" id="GAMC01002682">
    <property type="protein sequence ID" value="JAC03874.1"/>
    <property type="molecule type" value="mRNA"/>
</dbReference>
<name>W8C3P5_CERCA</name>
<dbReference type="AlphaFoldDB" id="W8C3P5"/>
<reference evidence="1" key="2">
    <citation type="journal article" date="2014" name="BMC Genomics">
        <title>A genomic perspective to assessing quality of mass-reared SIT flies used in Mediterranean fruit fly (Ceratitis capitata) eradication in California.</title>
        <authorList>
            <person name="Calla B."/>
            <person name="Hall B."/>
            <person name="Hou S."/>
            <person name="Geib S.M."/>
        </authorList>
    </citation>
    <scope>NUCLEOTIDE SEQUENCE</scope>
</reference>
<proteinExistence type="evidence at transcript level"/>
<feature type="non-terminal residue" evidence="1">
    <location>
        <position position="1"/>
    </location>
</feature>
<sequence>WSCHQYSHNVTQHLYTHNALVAMSQQSTIHLTTEQLQAMLDSVRQAAVAAANCAAPATVKMRGTFMYCNSRLGDQHNHEYVEEFIQSVLAYKDMESISDEDALKSIAILFYSEAALWWQGVRGAKQVHTWNDAIALIREHFAPTKPAYELYMDLFDEKQDDDTKISTFICVNRALLAQLPEGRHDEETELDMVYGLLHIKYRREILRQDVKTFEDLLERGRIVEHNWSQTERMKCKKKHAEN</sequence>
<protein>
    <recommendedName>
        <fullName evidence="2">Activity-regulated cytoskeleton associated protein 1</fullName>
    </recommendedName>
</protein>
<organism evidence="1">
    <name type="scientific">Ceratitis capitata</name>
    <name type="common">Mediterranean fruit fly</name>
    <name type="synonym">Tephritis capitata</name>
    <dbReference type="NCBI Taxonomy" id="7213"/>
    <lineage>
        <taxon>Eukaryota</taxon>
        <taxon>Metazoa</taxon>
        <taxon>Ecdysozoa</taxon>
        <taxon>Arthropoda</taxon>
        <taxon>Hexapoda</taxon>
        <taxon>Insecta</taxon>
        <taxon>Pterygota</taxon>
        <taxon>Neoptera</taxon>
        <taxon>Endopterygota</taxon>
        <taxon>Diptera</taxon>
        <taxon>Brachycera</taxon>
        <taxon>Muscomorpha</taxon>
        <taxon>Tephritoidea</taxon>
        <taxon>Tephritidae</taxon>
        <taxon>Ceratitis</taxon>
        <taxon>Ceratitis</taxon>
    </lineage>
</organism>
<reference evidence="1" key="1">
    <citation type="submission" date="2013-07" db="EMBL/GenBank/DDBJ databases">
        <authorList>
            <person name="Geib S."/>
        </authorList>
    </citation>
    <scope>NUCLEOTIDE SEQUENCE</scope>
</reference>
<evidence type="ECO:0008006" key="2">
    <source>
        <dbReference type="Google" id="ProtNLM"/>
    </source>
</evidence>
<accession>W8C3P5</accession>
<evidence type="ECO:0000313" key="1">
    <source>
        <dbReference type="EMBL" id="JAC03874.1"/>
    </source>
</evidence>